<reference evidence="10" key="1">
    <citation type="journal article" date="2015" name="PLoS Genet.">
        <title>Genome Sequence and Transcriptome Analyses of Chrysochromulina tobin: Metabolic Tools for Enhanced Algal Fitness in the Prominent Order Prymnesiales (Haptophyceae).</title>
        <authorList>
            <person name="Hovde B.T."/>
            <person name="Deodato C.R."/>
            <person name="Hunsperger H.M."/>
            <person name="Ryken S.A."/>
            <person name="Yost W."/>
            <person name="Jha R.K."/>
            <person name="Patterson J."/>
            <person name="Monnat R.J. Jr."/>
            <person name="Barlow S.B."/>
            <person name="Starkenburg S.R."/>
            <person name="Cattolico R.A."/>
        </authorList>
    </citation>
    <scope>NUCLEOTIDE SEQUENCE</scope>
    <source>
        <strain evidence="10">CCMP291</strain>
    </source>
</reference>
<keyword evidence="5 6" id="KW-0009">Actin-binding</keyword>
<keyword evidence="1 6" id="KW-0547">Nucleotide-binding</keyword>
<dbReference type="GO" id="GO:0016020">
    <property type="term" value="C:membrane"/>
    <property type="evidence" value="ECO:0007669"/>
    <property type="project" value="TreeGrafter"/>
</dbReference>
<dbReference type="InterPro" id="IPR027417">
    <property type="entry name" value="P-loop_NTPase"/>
</dbReference>
<evidence type="ECO:0000256" key="1">
    <source>
        <dbReference type="ARBA" id="ARBA00022741"/>
    </source>
</evidence>
<dbReference type="EMBL" id="JWZX01001828">
    <property type="protein sequence ID" value="KOO32188.1"/>
    <property type="molecule type" value="Genomic_DNA"/>
</dbReference>
<evidence type="ECO:0000256" key="6">
    <source>
        <dbReference type="PROSITE-ProRule" id="PRU00782"/>
    </source>
</evidence>
<comment type="caution">
    <text evidence="9">The sequence shown here is derived from an EMBL/GenBank/DDBJ whole genome shotgun (WGS) entry which is preliminary data.</text>
</comment>
<comment type="caution">
    <text evidence="6">Lacks conserved residue(s) required for the propagation of feature annotation.</text>
</comment>
<dbReference type="Proteomes" id="UP000037460">
    <property type="component" value="Unassembled WGS sequence"/>
</dbReference>
<sequence>MKGHHIAEVERLRVAAQEELRAQRAELERVREQLARANARAEEAAQALAARVDAGTASQREQKAAAAKKAANEKAAAAKKAAEPTAVAMLGDALKPDLDVLVGVYLKFSARAEAHDEAHAVKKTVSEMTAASTNADTPNLAHVLACREHWPVRKGEACVWVLGPHRDDSSPMYEIRHPDNARDIDVVTGRPRKTWPYHEEDFEKADMCEMLNIDEPNILRILRKRHSTGQPYTRAGPNSILISVNPYRDLGLYTTEAVYKYRDSRSTDLPPHIFQMAAEAYSELREHGKNQSIISSGESGAGKTENTKQVFFFLAQVAATNAATDAAAAIRDQLLASNYVLEAFGNAKTVRNNNSSRFGKLVNVRFDAVARLSGTSIDTYLLEKSRISSPNMDERNYHFFFQLLRGLPETELMARQLVADPKEFESLRGGGASVFDVEHVDDRQEFSVTREAMNDLGIPAGSLDVFGQRQIFDVVAAVLHLGNVSIIRDQEMKADSYAPSLREAGGYAKVHDPRRALMNAADLLGVDANRLKNALVMRPAIKAGGPSIGPQSVAKAIGLKKSLAETLYSKLFDWLVETINAQRPPKGPYTISVLDIFGFEVFDVNSLEQLCINFCNEKLQKNFTDTIFELEQGQYKKEGVAFERVEFVDNHLVISLIESELEWKQNKEGEAC</sequence>
<dbReference type="Gene3D" id="3.40.850.10">
    <property type="entry name" value="Kinesin motor domain"/>
    <property type="match status" value="1"/>
</dbReference>
<dbReference type="Gene3D" id="1.20.58.530">
    <property type="match status" value="1"/>
</dbReference>
<proteinExistence type="inferred from homology"/>
<dbReference type="CDD" id="cd00124">
    <property type="entry name" value="MYSc"/>
    <property type="match status" value="1"/>
</dbReference>
<dbReference type="GO" id="GO:0005737">
    <property type="term" value="C:cytoplasm"/>
    <property type="evidence" value="ECO:0007669"/>
    <property type="project" value="TreeGrafter"/>
</dbReference>
<feature type="binding site" evidence="6">
    <location>
        <begin position="297"/>
        <end position="304"/>
    </location>
    <ligand>
        <name>ATP</name>
        <dbReference type="ChEBI" id="CHEBI:30616"/>
    </ligand>
</feature>
<dbReference type="GO" id="GO:0016459">
    <property type="term" value="C:myosin complex"/>
    <property type="evidence" value="ECO:0007669"/>
    <property type="project" value="UniProtKB-KW"/>
</dbReference>
<comment type="similarity">
    <text evidence="6">Belongs to the TRAFAC class myosin-kinesin ATPase superfamily. Myosin family.</text>
</comment>
<evidence type="ECO:0000256" key="3">
    <source>
        <dbReference type="ARBA" id="ARBA00023123"/>
    </source>
</evidence>
<dbReference type="OrthoDB" id="6108017at2759"/>
<keyword evidence="7" id="KW-0175">Coiled coil</keyword>
<dbReference type="PANTHER" id="PTHR13140:SF706">
    <property type="entry name" value="DILUTE CLASS UNCONVENTIONAL MYOSIN, ISOFORM C"/>
    <property type="match status" value="1"/>
</dbReference>
<evidence type="ECO:0000256" key="5">
    <source>
        <dbReference type="ARBA" id="ARBA00023203"/>
    </source>
</evidence>
<evidence type="ECO:0000313" key="10">
    <source>
        <dbReference type="Proteomes" id="UP000037460"/>
    </source>
</evidence>
<keyword evidence="4 6" id="KW-0505">Motor protein</keyword>
<accession>A0A0M0K1C2</accession>
<dbReference type="AlphaFoldDB" id="A0A0M0K1C2"/>
<protein>
    <recommendedName>
        <fullName evidence="8">Myosin motor domain-containing protein</fullName>
    </recommendedName>
</protein>
<dbReference type="GO" id="GO:0000146">
    <property type="term" value="F:microfilament motor activity"/>
    <property type="evidence" value="ECO:0007669"/>
    <property type="project" value="TreeGrafter"/>
</dbReference>
<evidence type="ECO:0000256" key="2">
    <source>
        <dbReference type="ARBA" id="ARBA00022840"/>
    </source>
</evidence>
<gene>
    <name evidence="9" type="ORF">Ctob_011303</name>
</gene>
<dbReference type="PRINTS" id="PR00193">
    <property type="entry name" value="MYOSINHEAVY"/>
</dbReference>
<evidence type="ECO:0000256" key="4">
    <source>
        <dbReference type="ARBA" id="ARBA00023175"/>
    </source>
</evidence>
<keyword evidence="3 6" id="KW-0518">Myosin</keyword>
<dbReference type="Gene3D" id="1.20.120.720">
    <property type="entry name" value="Myosin VI head, motor domain, U50 subdomain"/>
    <property type="match status" value="1"/>
</dbReference>
<dbReference type="GO" id="GO:0051015">
    <property type="term" value="F:actin filament binding"/>
    <property type="evidence" value="ECO:0007669"/>
    <property type="project" value="TreeGrafter"/>
</dbReference>
<keyword evidence="10" id="KW-1185">Reference proteome</keyword>
<keyword evidence="2 6" id="KW-0067">ATP-binding</keyword>
<dbReference type="GO" id="GO:0007015">
    <property type="term" value="P:actin filament organization"/>
    <property type="evidence" value="ECO:0007669"/>
    <property type="project" value="TreeGrafter"/>
</dbReference>
<dbReference type="SMART" id="SM00242">
    <property type="entry name" value="MYSc"/>
    <property type="match status" value="1"/>
</dbReference>
<evidence type="ECO:0000256" key="7">
    <source>
        <dbReference type="SAM" id="Coils"/>
    </source>
</evidence>
<evidence type="ECO:0000259" key="8">
    <source>
        <dbReference type="PROSITE" id="PS51456"/>
    </source>
</evidence>
<feature type="coiled-coil region" evidence="7">
    <location>
        <begin position="6"/>
        <end position="51"/>
    </location>
</feature>
<evidence type="ECO:0000313" key="9">
    <source>
        <dbReference type="EMBL" id="KOO32188.1"/>
    </source>
</evidence>
<dbReference type="InterPro" id="IPR036961">
    <property type="entry name" value="Kinesin_motor_dom_sf"/>
</dbReference>
<dbReference type="PROSITE" id="PS51456">
    <property type="entry name" value="MYOSIN_MOTOR"/>
    <property type="match status" value="1"/>
</dbReference>
<name>A0A0M0K1C2_9EUKA</name>
<feature type="domain" description="Myosin motor" evidence="8">
    <location>
        <begin position="202"/>
        <end position="672"/>
    </location>
</feature>
<dbReference type="PANTHER" id="PTHR13140">
    <property type="entry name" value="MYOSIN"/>
    <property type="match status" value="1"/>
</dbReference>
<dbReference type="Pfam" id="PF00063">
    <property type="entry name" value="Myosin_head"/>
    <property type="match status" value="1"/>
</dbReference>
<dbReference type="InterPro" id="IPR001609">
    <property type="entry name" value="Myosin_head_motor_dom-like"/>
</dbReference>
<organism evidence="9 10">
    <name type="scientific">Chrysochromulina tobinii</name>
    <dbReference type="NCBI Taxonomy" id="1460289"/>
    <lineage>
        <taxon>Eukaryota</taxon>
        <taxon>Haptista</taxon>
        <taxon>Haptophyta</taxon>
        <taxon>Prymnesiophyceae</taxon>
        <taxon>Prymnesiales</taxon>
        <taxon>Chrysochromulinaceae</taxon>
        <taxon>Chrysochromulina</taxon>
    </lineage>
</organism>
<dbReference type="SUPFAM" id="SSF52540">
    <property type="entry name" value="P-loop containing nucleoside triphosphate hydrolases"/>
    <property type="match status" value="1"/>
</dbReference>
<dbReference type="GO" id="GO:0005524">
    <property type="term" value="F:ATP binding"/>
    <property type="evidence" value="ECO:0007669"/>
    <property type="project" value="UniProtKB-UniRule"/>
</dbReference>